<accession>A0A6J1T599</accession>
<dbReference type="SUPFAM" id="SSF54768">
    <property type="entry name" value="dsRNA-binding domain-like"/>
    <property type="match status" value="1"/>
</dbReference>
<dbReference type="OrthoDB" id="8196507at2759"/>
<dbReference type="GO" id="GO:0070878">
    <property type="term" value="F:primary miRNA binding"/>
    <property type="evidence" value="ECO:0007669"/>
    <property type="project" value="TreeGrafter"/>
</dbReference>
<evidence type="ECO:0000313" key="2">
    <source>
        <dbReference type="Proteomes" id="UP000504606"/>
    </source>
</evidence>
<feature type="compositionally biased region" description="Acidic residues" evidence="1">
    <location>
        <begin position="292"/>
        <end position="313"/>
    </location>
</feature>
<feature type="region of interest" description="Disordered" evidence="1">
    <location>
        <begin position="374"/>
        <end position="408"/>
    </location>
</feature>
<dbReference type="PANTHER" id="PTHR13482">
    <property type="entry name" value="MICRORNA PROCESSOR COMPLEX SUBUNIT DGCR8"/>
    <property type="match status" value="1"/>
</dbReference>
<dbReference type="InterPro" id="IPR040375">
    <property type="entry name" value="DGCR8"/>
</dbReference>
<dbReference type="GO" id="GO:0070877">
    <property type="term" value="C:microprocessor complex"/>
    <property type="evidence" value="ECO:0007669"/>
    <property type="project" value="InterPro"/>
</dbReference>
<dbReference type="AlphaFoldDB" id="A0A6J1T599"/>
<dbReference type="PANTHER" id="PTHR13482:SF3">
    <property type="entry name" value="MICROPROCESSOR COMPLEX SUBUNIT DGCR8"/>
    <property type="match status" value="1"/>
</dbReference>
<feature type="compositionally biased region" description="Basic and acidic residues" evidence="1">
    <location>
        <begin position="469"/>
        <end position="479"/>
    </location>
</feature>
<evidence type="ECO:0000313" key="3">
    <source>
        <dbReference type="RefSeq" id="XP_026286795.1"/>
    </source>
</evidence>
<dbReference type="GeneID" id="113212351"/>
<feature type="region of interest" description="Disordered" evidence="1">
    <location>
        <begin position="265"/>
        <end position="316"/>
    </location>
</feature>
<protein>
    <submittedName>
        <fullName evidence="3">Uncharacterized protein LOC113212351</fullName>
    </submittedName>
</protein>
<dbReference type="RefSeq" id="XP_026286795.1">
    <property type="nucleotide sequence ID" value="XM_026431010.2"/>
</dbReference>
<proteinExistence type="predicted"/>
<dbReference type="Proteomes" id="UP000504606">
    <property type="component" value="Unplaced"/>
</dbReference>
<name>A0A6J1T599_FRAOC</name>
<feature type="compositionally biased region" description="Basic and acidic residues" evidence="1">
    <location>
        <begin position="265"/>
        <end position="274"/>
    </location>
</feature>
<keyword evidence="2" id="KW-1185">Reference proteome</keyword>
<dbReference type="GO" id="GO:0020037">
    <property type="term" value="F:heme binding"/>
    <property type="evidence" value="ECO:0007669"/>
    <property type="project" value="InterPro"/>
</dbReference>
<reference evidence="3" key="1">
    <citation type="submission" date="2025-08" db="UniProtKB">
        <authorList>
            <consortium name="RefSeq"/>
        </authorList>
    </citation>
    <scope>IDENTIFICATION</scope>
    <source>
        <tissue evidence="3">Whole organism</tissue>
    </source>
</reference>
<dbReference type="GO" id="GO:0042802">
    <property type="term" value="F:identical protein binding"/>
    <property type="evidence" value="ECO:0007669"/>
    <property type="project" value="InterPro"/>
</dbReference>
<evidence type="ECO:0000256" key="1">
    <source>
        <dbReference type="SAM" id="MobiDB-lite"/>
    </source>
</evidence>
<sequence>MTTGRPGSGRLQAPPEPRSLPVEVRHCINMIMLDRAPNGRSFMASINEYCQSHFRTDVLYVYEYTGETYMVTTILDGLAYATEQNTNKFLAKILAARSTAEVFLPELRSDILDAQLSDDLKLSIFDNVDLADERIPVITMPYEMIKPYVILLECLDRNFGYKEKDIEFMTHAAMGYIPGRLTMTVGTYSVSVPMSRFAKQEASQSILMSVHGHLESWGSLIRMYIVNEARPFAELGPYLERAQDIPLTAGSDIEDDAVTAGVAVEDKGEPRAAPEDAAPDTSKPEVKGLAAVEEEEEEEDKEEDDVISDDDEDKPIATCYGAEYRDEIEEEIGVTRPRRVNYPLYVRLSFGDLPAIGDDLEEVELESILATAPEPSAEHPRMGKRGPPPLLDPLSEDSPFPVAAADLPGESVPLGQQAVREAPLLQKPLPLYPHPGPPQAASQGGEPPGLPWSAQQTTGRVFFFGRQEPRDQPKARDAGSRGIHWDTNIPPHIPMPNFMTNKEQESDHPVGSEMHRPVEPLPLQAPLDRTTSAAPDPLQAPLSTTLLPAPTAVIQTDWETQTGVASPLLPMTGTTNAVTEEGVQEDWHLSREEMLEATDINFHEVSSKSSYNRHGTAVMSPYFGPAATTPDGLKLTDEAQPVPNEISKVCSCSDCKGCQPQDRENINWEAREELYQLMLEINQMQIEDDSMEDLLPASLLRSLQII</sequence>
<feature type="region of interest" description="Disordered" evidence="1">
    <location>
        <begin position="427"/>
        <end position="453"/>
    </location>
</feature>
<dbReference type="GO" id="GO:0003725">
    <property type="term" value="F:double-stranded RNA binding"/>
    <property type="evidence" value="ECO:0007669"/>
    <property type="project" value="TreeGrafter"/>
</dbReference>
<dbReference type="KEGG" id="foc:113212351"/>
<dbReference type="GO" id="GO:0031053">
    <property type="term" value="P:primary miRNA processing"/>
    <property type="evidence" value="ECO:0007669"/>
    <property type="project" value="InterPro"/>
</dbReference>
<feature type="compositionally biased region" description="Low complexity" evidence="1">
    <location>
        <begin position="392"/>
        <end position="401"/>
    </location>
</feature>
<dbReference type="Gene3D" id="3.30.160.20">
    <property type="match status" value="1"/>
</dbReference>
<gene>
    <name evidence="3" type="primary">LOC113212351</name>
</gene>
<organism evidence="2 3">
    <name type="scientific">Frankliniella occidentalis</name>
    <name type="common">Western flower thrips</name>
    <name type="synonym">Euthrips occidentalis</name>
    <dbReference type="NCBI Taxonomy" id="133901"/>
    <lineage>
        <taxon>Eukaryota</taxon>
        <taxon>Metazoa</taxon>
        <taxon>Ecdysozoa</taxon>
        <taxon>Arthropoda</taxon>
        <taxon>Hexapoda</taxon>
        <taxon>Insecta</taxon>
        <taxon>Pterygota</taxon>
        <taxon>Neoptera</taxon>
        <taxon>Paraneoptera</taxon>
        <taxon>Thysanoptera</taxon>
        <taxon>Terebrantia</taxon>
        <taxon>Thripoidea</taxon>
        <taxon>Thripidae</taxon>
        <taxon>Frankliniella</taxon>
    </lineage>
</organism>
<feature type="region of interest" description="Disordered" evidence="1">
    <location>
        <begin position="469"/>
        <end position="492"/>
    </location>
</feature>